<proteinExistence type="predicted"/>
<evidence type="ECO:0000313" key="1">
    <source>
        <dbReference type="EMBL" id="KAF1816762.1"/>
    </source>
</evidence>
<sequence length="65" mass="7543">MDRSGFKKLESATSDLRQRLKIPTLDERYPSFFYWGLPGINPTDQKPLGDKDEFQKNCRALHGVE</sequence>
<evidence type="ECO:0000313" key="3">
    <source>
        <dbReference type="RefSeq" id="XP_033538393.1"/>
    </source>
</evidence>
<gene>
    <name evidence="1 3" type="ORF">P152DRAFT_455003</name>
</gene>
<organism evidence="1">
    <name type="scientific">Eremomyces bilateralis CBS 781.70</name>
    <dbReference type="NCBI Taxonomy" id="1392243"/>
    <lineage>
        <taxon>Eukaryota</taxon>
        <taxon>Fungi</taxon>
        <taxon>Dikarya</taxon>
        <taxon>Ascomycota</taxon>
        <taxon>Pezizomycotina</taxon>
        <taxon>Dothideomycetes</taxon>
        <taxon>Dothideomycetes incertae sedis</taxon>
        <taxon>Eremomycetales</taxon>
        <taxon>Eremomycetaceae</taxon>
        <taxon>Eremomyces</taxon>
    </lineage>
</organism>
<reference evidence="3" key="3">
    <citation type="submission" date="2025-04" db="UniProtKB">
        <authorList>
            <consortium name="RefSeq"/>
        </authorList>
    </citation>
    <scope>IDENTIFICATION</scope>
    <source>
        <strain evidence="3">CBS 781.70</strain>
    </source>
</reference>
<evidence type="ECO:0000313" key="2">
    <source>
        <dbReference type="Proteomes" id="UP000504638"/>
    </source>
</evidence>
<name>A0A6G1GFI9_9PEZI</name>
<reference evidence="1 3" key="1">
    <citation type="submission" date="2020-01" db="EMBL/GenBank/DDBJ databases">
        <authorList>
            <consortium name="DOE Joint Genome Institute"/>
            <person name="Haridas S."/>
            <person name="Albert R."/>
            <person name="Binder M."/>
            <person name="Bloem J."/>
            <person name="Labutti K."/>
            <person name="Salamov A."/>
            <person name="Andreopoulos B."/>
            <person name="Baker S.E."/>
            <person name="Barry K."/>
            <person name="Bills G."/>
            <person name="Bluhm B.H."/>
            <person name="Cannon C."/>
            <person name="Castanera R."/>
            <person name="Culley D.E."/>
            <person name="Daum C."/>
            <person name="Ezra D."/>
            <person name="Gonzalez J.B."/>
            <person name="Henrissat B."/>
            <person name="Kuo A."/>
            <person name="Liang C."/>
            <person name="Lipzen A."/>
            <person name="Lutzoni F."/>
            <person name="Magnuson J."/>
            <person name="Mondo S."/>
            <person name="Nolan M."/>
            <person name="Ohm R."/>
            <person name="Pangilinan J."/>
            <person name="Park H.-J."/>
            <person name="Ramirez L."/>
            <person name="Alfaro M."/>
            <person name="Sun H."/>
            <person name="Tritt A."/>
            <person name="Yoshinaga Y."/>
            <person name="Zwiers L.-H."/>
            <person name="Turgeon B.G."/>
            <person name="Goodwin S.B."/>
            <person name="Spatafora J.W."/>
            <person name="Crous P.W."/>
            <person name="Grigoriev I.V."/>
        </authorList>
    </citation>
    <scope>NUCLEOTIDE SEQUENCE</scope>
    <source>
        <strain evidence="1 3">CBS 781.70</strain>
    </source>
</reference>
<dbReference type="RefSeq" id="XP_033538393.1">
    <property type="nucleotide sequence ID" value="XM_033678699.1"/>
</dbReference>
<accession>A0A6G1GFI9</accession>
<keyword evidence="2" id="KW-1185">Reference proteome</keyword>
<dbReference type="GeneID" id="54419269"/>
<dbReference type="EMBL" id="ML975150">
    <property type="protein sequence ID" value="KAF1816762.1"/>
    <property type="molecule type" value="Genomic_DNA"/>
</dbReference>
<protein>
    <submittedName>
        <fullName evidence="1 3">Uncharacterized protein</fullName>
    </submittedName>
</protein>
<dbReference type="AlphaFoldDB" id="A0A6G1GFI9"/>
<dbReference type="Proteomes" id="UP000504638">
    <property type="component" value="Unplaced"/>
</dbReference>
<reference evidence="3" key="2">
    <citation type="submission" date="2020-04" db="EMBL/GenBank/DDBJ databases">
        <authorList>
            <consortium name="NCBI Genome Project"/>
        </authorList>
    </citation>
    <scope>NUCLEOTIDE SEQUENCE</scope>
    <source>
        <strain evidence="3">CBS 781.70</strain>
    </source>
</reference>